<dbReference type="InterPro" id="IPR041373">
    <property type="entry name" value="RT_RNaseH"/>
</dbReference>
<evidence type="ECO:0000313" key="8">
    <source>
        <dbReference type="EMBL" id="CAF1141630.1"/>
    </source>
</evidence>
<dbReference type="InterPro" id="IPR043502">
    <property type="entry name" value="DNA/RNA_pol_sf"/>
</dbReference>
<reference evidence="8" key="1">
    <citation type="submission" date="2021-02" db="EMBL/GenBank/DDBJ databases">
        <authorList>
            <person name="Nowell W R."/>
        </authorList>
    </citation>
    <scope>NUCLEOTIDE SEQUENCE</scope>
</reference>
<dbReference type="Gene3D" id="3.30.70.270">
    <property type="match status" value="2"/>
</dbReference>
<dbReference type="FunFam" id="3.10.20.370:FF:000001">
    <property type="entry name" value="Retrovirus-related Pol polyprotein from transposon 17.6-like protein"/>
    <property type="match status" value="1"/>
</dbReference>
<evidence type="ECO:0000313" key="10">
    <source>
        <dbReference type="Proteomes" id="UP000663829"/>
    </source>
</evidence>
<sequence>MSSARVTNGPPAFQRIVSQILGPTRWQYSLAHLDDGIIYSQTFEQHLLHLDDILNRLNEANYRLNVDKCHIVKTTINFLGHCVEYGNIRPNSDNIRALLETQLPRTAKEAFRFVKAAEYYRKFIPGFTKIAQPLDKFAPTTKEQRCKKSKSLPVTTLSDDELNAFNELKLILTTDLVLRIPDEQLPFKTQIDASKIGIGAVLLQTHSNSDLSIAYFSRKLTSTEMHWPATEHECYAIVSAIEKWHKYLDGRPFVIETDHKPLLPFNLKQQLNSKCERWRLKLQQYQSAVHHIKGKHNTVADYLSRSSVDDATNDEDDYLPTTSRGVQTENSTPLQMVAPVVTRAQPKQYDKRINRYATDQTYDQLQQKKNNHTRVDHPCVAPDRRLITKNVTDNSIVPSAKGDIKALSPNDPNQITPFTHEQVKALQHQSEQAAQINNNIKDYPKCFLKDNMLMRKSSPPVPFAPKGQIHADIIKIYHDKRGNGAHFRRNPTTSKIKQRYFWPSMMQDIKNHVQSCLLCAQYNSRRCKPPGALKPIKKPSGVWQLLTMDFHGPITPTTLRGNKYIISLTDVLSKFIITRAVRDCTAETPARFIEEAVICKYGIPRCILTDNGSHFTSMMLNFPRSSQHSNSDMSSNSKKLSYYVTPLYKLDKLTQKYKPKKVIENDNYKQLCRTGECIPFQQPSSYHCYYIHHRTSMELLDELIDRTHQTTHYLVQYPLNHHPIDHH</sequence>
<dbReference type="InterPro" id="IPR041588">
    <property type="entry name" value="Integrase_H2C2"/>
</dbReference>
<evidence type="ECO:0000259" key="7">
    <source>
        <dbReference type="PROSITE" id="PS50994"/>
    </source>
</evidence>
<dbReference type="PANTHER" id="PTHR37984">
    <property type="entry name" value="PROTEIN CBG26694"/>
    <property type="match status" value="1"/>
</dbReference>
<dbReference type="CDD" id="cd09274">
    <property type="entry name" value="RNase_HI_RT_Ty3"/>
    <property type="match status" value="1"/>
</dbReference>
<dbReference type="GO" id="GO:0003676">
    <property type="term" value="F:nucleic acid binding"/>
    <property type="evidence" value="ECO:0007669"/>
    <property type="project" value="InterPro"/>
</dbReference>
<comment type="caution">
    <text evidence="8">The sequence shown here is derived from an EMBL/GenBank/DDBJ whole genome shotgun (WGS) entry which is preliminary data.</text>
</comment>
<dbReference type="InterPro" id="IPR001584">
    <property type="entry name" value="Integrase_cat-core"/>
</dbReference>
<keyword evidence="10" id="KW-1185">Reference proteome</keyword>
<dbReference type="InterPro" id="IPR012337">
    <property type="entry name" value="RNaseH-like_sf"/>
</dbReference>
<dbReference type="InterPro" id="IPR000477">
    <property type="entry name" value="RT_dom"/>
</dbReference>
<keyword evidence="1" id="KW-0808">Transferase</keyword>
<dbReference type="GO" id="GO:0015074">
    <property type="term" value="P:DNA integration"/>
    <property type="evidence" value="ECO:0007669"/>
    <property type="project" value="InterPro"/>
</dbReference>
<dbReference type="Pfam" id="PF17917">
    <property type="entry name" value="RT_RNaseH"/>
    <property type="match status" value="1"/>
</dbReference>
<dbReference type="Gene3D" id="3.30.420.10">
    <property type="entry name" value="Ribonuclease H-like superfamily/Ribonuclease H"/>
    <property type="match status" value="1"/>
</dbReference>
<keyword evidence="3" id="KW-0540">Nuclease</keyword>
<dbReference type="OrthoDB" id="420169at2759"/>
<evidence type="ECO:0000256" key="4">
    <source>
        <dbReference type="ARBA" id="ARBA00022759"/>
    </source>
</evidence>
<evidence type="ECO:0000256" key="6">
    <source>
        <dbReference type="ARBA" id="ARBA00022918"/>
    </source>
</evidence>
<keyword evidence="6" id="KW-0695">RNA-directed DNA polymerase</keyword>
<dbReference type="AlphaFoldDB" id="A0A814S550"/>
<keyword evidence="5" id="KW-0378">Hydrolase</keyword>
<feature type="domain" description="Integrase catalytic" evidence="7">
    <location>
        <begin position="535"/>
        <end position="620"/>
    </location>
</feature>
<dbReference type="Gene3D" id="3.10.20.370">
    <property type="match status" value="1"/>
</dbReference>
<dbReference type="GO" id="GO:0004519">
    <property type="term" value="F:endonuclease activity"/>
    <property type="evidence" value="ECO:0007669"/>
    <property type="project" value="UniProtKB-KW"/>
</dbReference>
<dbReference type="Pfam" id="PF17921">
    <property type="entry name" value="Integrase_H2C2"/>
    <property type="match status" value="1"/>
</dbReference>
<dbReference type="SUPFAM" id="SSF56672">
    <property type="entry name" value="DNA/RNA polymerases"/>
    <property type="match status" value="1"/>
</dbReference>
<dbReference type="Proteomes" id="UP000663829">
    <property type="component" value="Unassembled WGS sequence"/>
</dbReference>
<dbReference type="InterPro" id="IPR036397">
    <property type="entry name" value="RNaseH_sf"/>
</dbReference>
<dbReference type="Pfam" id="PF00078">
    <property type="entry name" value="RVT_1"/>
    <property type="match status" value="1"/>
</dbReference>
<keyword evidence="2" id="KW-0548">Nucleotidyltransferase</keyword>
<organism evidence="8 10">
    <name type="scientific">Didymodactylos carnosus</name>
    <dbReference type="NCBI Taxonomy" id="1234261"/>
    <lineage>
        <taxon>Eukaryota</taxon>
        <taxon>Metazoa</taxon>
        <taxon>Spiralia</taxon>
        <taxon>Gnathifera</taxon>
        <taxon>Rotifera</taxon>
        <taxon>Eurotatoria</taxon>
        <taxon>Bdelloidea</taxon>
        <taxon>Philodinida</taxon>
        <taxon>Philodinidae</taxon>
        <taxon>Didymodactylos</taxon>
    </lineage>
</organism>
<dbReference type="SUPFAM" id="SSF53098">
    <property type="entry name" value="Ribonuclease H-like"/>
    <property type="match status" value="1"/>
</dbReference>
<dbReference type="Proteomes" id="UP000681722">
    <property type="component" value="Unassembled WGS sequence"/>
</dbReference>
<dbReference type="PROSITE" id="PS50994">
    <property type="entry name" value="INTEGRASE"/>
    <property type="match status" value="1"/>
</dbReference>
<accession>A0A814S550</accession>
<dbReference type="InterPro" id="IPR050951">
    <property type="entry name" value="Retrovirus_Pol_polyprotein"/>
</dbReference>
<protein>
    <recommendedName>
        <fullName evidence="7">Integrase catalytic domain-containing protein</fullName>
    </recommendedName>
</protein>
<dbReference type="PANTHER" id="PTHR37984:SF5">
    <property type="entry name" value="PROTEIN NYNRIN-LIKE"/>
    <property type="match status" value="1"/>
</dbReference>
<evidence type="ECO:0000256" key="1">
    <source>
        <dbReference type="ARBA" id="ARBA00022679"/>
    </source>
</evidence>
<proteinExistence type="predicted"/>
<evidence type="ECO:0000313" key="9">
    <source>
        <dbReference type="EMBL" id="CAF3905369.1"/>
    </source>
</evidence>
<evidence type="ECO:0000256" key="5">
    <source>
        <dbReference type="ARBA" id="ARBA00022801"/>
    </source>
</evidence>
<dbReference type="EMBL" id="CAJOBC010006619">
    <property type="protein sequence ID" value="CAF3905369.1"/>
    <property type="molecule type" value="Genomic_DNA"/>
</dbReference>
<dbReference type="GO" id="GO:0016787">
    <property type="term" value="F:hydrolase activity"/>
    <property type="evidence" value="ECO:0007669"/>
    <property type="project" value="UniProtKB-KW"/>
</dbReference>
<evidence type="ECO:0000256" key="3">
    <source>
        <dbReference type="ARBA" id="ARBA00022722"/>
    </source>
</evidence>
<dbReference type="EMBL" id="CAJNOQ010006618">
    <property type="protein sequence ID" value="CAF1141630.1"/>
    <property type="molecule type" value="Genomic_DNA"/>
</dbReference>
<keyword evidence="4" id="KW-0255">Endonuclease</keyword>
<dbReference type="InterPro" id="IPR043128">
    <property type="entry name" value="Rev_trsase/Diguanyl_cyclase"/>
</dbReference>
<dbReference type="GO" id="GO:0003964">
    <property type="term" value="F:RNA-directed DNA polymerase activity"/>
    <property type="evidence" value="ECO:0007669"/>
    <property type="project" value="UniProtKB-KW"/>
</dbReference>
<dbReference type="Gene3D" id="1.10.340.70">
    <property type="match status" value="1"/>
</dbReference>
<gene>
    <name evidence="8" type="ORF">GPM918_LOCUS20717</name>
    <name evidence="9" type="ORF">SRO942_LOCUS20715</name>
</gene>
<name>A0A814S550_9BILA</name>
<evidence type="ECO:0000256" key="2">
    <source>
        <dbReference type="ARBA" id="ARBA00022695"/>
    </source>
</evidence>